<dbReference type="PANTHER" id="PTHR24128">
    <property type="entry name" value="HOMEOBOX PROTEIN WARIAI"/>
    <property type="match status" value="1"/>
</dbReference>
<comment type="caution">
    <text evidence="3">The sequence shown here is derived from an EMBL/GenBank/DDBJ whole genome shotgun (WGS) entry which is preliminary data.</text>
</comment>
<dbReference type="EMBL" id="JAVYJV010000003">
    <property type="protein sequence ID" value="KAK4375888.1"/>
    <property type="molecule type" value="Genomic_DNA"/>
</dbReference>
<name>A0AAE1SUF8_9SOLA</name>
<dbReference type="InterPro" id="IPR036770">
    <property type="entry name" value="Ankyrin_rpt-contain_sf"/>
</dbReference>
<evidence type="ECO:0000256" key="2">
    <source>
        <dbReference type="SAM" id="Phobius"/>
    </source>
</evidence>
<feature type="transmembrane region" description="Helical" evidence="2">
    <location>
        <begin position="331"/>
        <end position="353"/>
    </location>
</feature>
<keyword evidence="2" id="KW-1133">Transmembrane helix</keyword>
<organism evidence="3 4">
    <name type="scientific">Anisodus tanguticus</name>
    <dbReference type="NCBI Taxonomy" id="243964"/>
    <lineage>
        <taxon>Eukaryota</taxon>
        <taxon>Viridiplantae</taxon>
        <taxon>Streptophyta</taxon>
        <taxon>Embryophyta</taxon>
        <taxon>Tracheophyta</taxon>
        <taxon>Spermatophyta</taxon>
        <taxon>Magnoliopsida</taxon>
        <taxon>eudicotyledons</taxon>
        <taxon>Gunneridae</taxon>
        <taxon>Pentapetalae</taxon>
        <taxon>asterids</taxon>
        <taxon>lamiids</taxon>
        <taxon>Solanales</taxon>
        <taxon>Solanaceae</taxon>
        <taxon>Solanoideae</taxon>
        <taxon>Hyoscyameae</taxon>
        <taxon>Anisodus</taxon>
    </lineage>
</organism>
<protein>
    <recommendedName>
        <fullName evidence="5">PGG domain-containing protein</fullName>
    </recommendedName>
</protein>
<evidence type="ECO:0000313" key="4">
    <source>
        <dbReference type="Proteomes" id="UP001291623"/>
    </source>
</evidence>
<proteinExistence type="predicted"/>
<dbReference type="AlphaFoldDB" id="A0AAE1SUF8"/>
<dbReference type="Gene3D" id="1.25.40.20">
    <property type="entry name" value="Ankyrin repeat-containing domain"/>
    <property type="match status" value="2"/>
</dbReference>
<feature type="compositionally biased region" description="Low complexity" evidence="1">
    <location>
        <begin position="256"/>
        <end position="265"/>
    </location>
</feature>
<dbReference type="Proteomes" id="UP001291623">
    <property type="component" value="Unassembled WGS sequence"/>
</dbReference>
<keyword evidence="2" id="KW-0472">Membrane</keyword>
<feature type="transmembrane region" description="Helical" evidence="2">
    <location>
        <begin position="359"/>
        <end position="382"/>
    </location>
</feature>
<gene>
    <name evidence="3" type="ORF">RND71_006565</name>
</gene>
<keyword evidence="4" id="KW-1185">Reference proteome</keyword>
<dbReference type="PANTHER" id="PTHR24128:SF24">
    <property type="entry name" value="ANKYRIN REPEAT PROTEIN"/>
    <property type="match status" value="1"/>
</dbReference>
<evidence type="ECO:0000313" key="3">
    <source>
        <dbReference type="EMBL" id="KAK4375888.1"/>
    </source>
</evidence>
<evidence type="ECO:0008006" key="5">
    <source>
        <dbReference type="Google" id="ProtNLM"/>
    </source>
</evidence>
<sequence>MEEEVKRAARAGDIDPLYRVIEREPLILKEIDEKEFVETPLHTAAYAGCTNFAIEMLSLMPSLGRKLNPGGYSPLDLALCNGHRDTEAAHKEMTIRGETAVHCAVISGSVQAFKVLIGWLHRTDNKDILDWKDNNGSTVLHIAAQTSQVESKKFTESFSSLCCFVPRICRNSGNIEWSWCHENIELPNPVTMVDVLTTRYRSGQIQKLATRSVKEEKGLTLDMRNAYLVVTVLIVTASFQVVLSSGGSWQSDNKDNNNNNNSNNNTALVVPPSPPITTMKYSESSIQKETVLTSVIPKERLFYPFLVVNSVTFAFSAALTYMMVPLHGMHTFLLLVSLMCLIAAYSMFVMLIAPPNSHWIIAECTFAVAILVVHVFSIMRITPVKAVLRWRKTRKFTRKIFATDVFHYWMEKRVRLSKYMT</sequence>
<keyword evidence="2" id="KW-0812">Transmembrane</keyword>
<dbReference type="Pfam" id="PF12796">
    <property type="entry name" value="Ank_2"/>
    <property type="match status" value="1"/>
</dbReference>
<reference evidence="3" key="1">
    <citation type="submission" date="2023-12" db="EMBL/GenBank/DDBJ databases">
        <title>Genome assembly of Anisodus tanguticus.</title>
        <authorList>
            <person name="Wang Y.-J."/>
        </authorList>
    </citation>
    <scope>NUCLEOTIDE SEQUENCE</scope>
    <source>
        <strain evidence="3">KB-2021</strain>
        <tissue evidence="3">Leaf</tissue>
    </source>
</reference>
<feature type="transmembrane region" description="Helical" evidence="2">
    <location>
        <begin position="301"/>
        <end position="324"/>
    </location>
</feature>
<evidence type="ECO:0000256" key="1">
    <source>
        <dbReference type="SAM" id="MobiDB-lite"/>
    </source>
</evidence>
<dbReference type="InterPro" id="IPR002110">
    <property type="entry name" value="Ankyrin_rpt"/>
</dbReference>
<dbReference type="SUPFAM" id="SSF48403">
    <property type="entry name" value="Ankyrin repeat"/>
    <property type="match status" value="1"/>
</dbReference>
<accession>A0AAE1SUF8</accession>
<feature type="transmembrane region" description="Helical" evidence="2">
    <location>
        <begin position="226"/>
        <end position="243"/>
    </location>
</feature>
<feature type="region of interest" description="Disordered" evidence="1">
    <location>
        <begin position="248"/>
        <end position="268"/>
    </location>
</feature>